<name>A0AAW1XX21_RUBAR</name>
<comment type="caution">
    <text evidence="2">The sequence shown here is derived from an EMBL/GenBank/DDBJ whole genome shotgun (WGS) entry which is preliminary data.</text>
</comment>
<protein>
    <submittedName>
        <fullName evidence="2">Uncharacterized protein</fullName>
    </submittedName>
</protein>
<dbReference type="AlphaFoldDB" id="A0AAW1XX21"/>
<organism evidence="2 3">
    <name type="scientific">Rubus argutus</name>
    <name type="common">Southern blackberry</name>
    <dbReference type="NCBI Taxonomy" id="59490"/>
    <lineage>
        <taxon>Eukaryota</taxon>
        <taxon>Viridiplantae</taxon>
        <taxon>Streptophyta</taxon>
        <taxon>Embryophyta</taxon>
        <taxon>Tracheophyta</taxon>
        <taxon>Spermatophyta</taxon>
        <taxon>Magnoliopsida</taxon>
        <taxon>eudicotyledons</taxon>
        <taxon>Gunneridae</taxon>
        <taxon>Pentapetalae</taxon>
        <taxon>rosids</taxon>
        <taxon>fabids</taxon>
        <taxon>Rosales</taxon>
        <taxon>Rosaceae</taxon>
        <taxon>Rosoideae</taxon>
        <taxon>Rosoideae incertae sedis</taxon>
        <taxon>Rubus</taxon>
    </lineage>
</organism>
<feature type="region of interest" description="Disordered" evidence="1">
    <location>
        <begin position="60"/>
        <end position="85"/>
    </location>
</feature>
<accession>A0AAW1XX21</accession>
<gene>
    <name evidence="2" type="ORF">M0R45_017701</name>
</gene>
<evidence type="ECO:0000256" key="1">
    <source>
        <dbReference type="SAM" id="MobiDB-lite"/>
    </source>
</evidence>
<sequence>MEKSKGFKSSDGILFQNAASCRMAGPSSIPKGDPERKKRTFEGCDQELLDIIENRRSEDLVEDKVKSEPTWGSGHSRSEPLLIRS</sequence>
<reference evidence="2 3" key="1">
    <citation type="journal article" date="2023" name="G3 (Bethesda)">
        <title>A chromosome-length genome assembly and annotation of blackberry (Rubus argutus, cv. 'Hillquist').</title>
        <authorList>
            <person name="Bruna T."/>
            <person name="Aryal R."/>
            <person name="Dudchenko O."/>
            <person name="Sargent D.J."/>
            <person name="Mead D."/>
            <person name="Buti M."/>
            <person name="Cavallini A."/>
            <person name="Hytonen T."/>
            <person name="Andres J."/>
            <person name="Pham M."/>
            <person name="Weisz D."/>
            <person name="Mascagni F."/>
            <person name="Usai G."/>
            <person name="Natali L."/>
            <person name="Bassil N."/>
            <person name="Fernandez G.E."/>
            <person name="Lomsadze A."/>
            <person name="Armour M."/>
            <person name="Olukolu B."/>
            <person name="Poorten T."/>
            <person name="Britton C."/>
            <person name="Davik J."/>
            <person name="Ashrafi H."/>
            <person name="Aiden E.L."/>
            <person name="Borodovsky M."/>
            <person name="Worthington M."/>
        </authorList>
    </citation>
    <scope>NUCLEOTIDE SEQUENCE [LARGE SCALE GENOMIC DNA]</scope>
    <source>
        <strain evidence="2">PI 553951</strain>
    </source>
</reference>
<evidence type="ECO:0000313" key="2">
    <source>
        <dbReference type="EMBL" id="KAK9941073.1"/>
    </source>
</evidence>
<keyword evidence="3" id="KW-1185">Reference proteome</keyword>
<dbReference type="Proteomes" id="UP001457282">
    <property type="component" value="Unassembled WGS sequence"/>
</dbReference>
<evidence type="ECO:0000313" key="3">
    <source>
        <dbReference type="Proteomes" id="UP001457282"/>
    </source>
</evidence>
<proteinExistence type="predicted"/>
<dbReference type="EMBL" id="JBEDUW010000003">
    <property type="protein sequence ID" value="KAK9941073.1"/>
    <property type="molecule type" value="Genomic_DNA"/>
</dbReference>